<dbReference type="EMBL" id="MGDE01000065">
    <property type="protein sequence ID" value="OGL46960.1"/>
    <property type="molecule type" value="Genomic_DNA"/>
</dbReference>
<feature type="domain" description="DUF559" evidence="1">
    <location>
        <begin position="24"/>
        <end position="95"/>
    </location>
</feature>
<protein>
    <recommendedName>
        <fullName evidence="1">DUF559 domain-containing protein</fullName>
    </recommendedName>
</protein>
<dbReference type="AlphaFoldDB" id="A0A1F7RZU7"/>
<proteinExistence type="predicted"/>
<dbReference type="InterPro" id="IPR047216">
    <property type="entry name" value="Endonuclease_DUF559_bact"/>
</dbReference>
<dbReference type="SUPFAM" id="SSF52980">
    <property type="entry name" value="Restriction endonuclease-like"/>
    <property type="match status" value="1"/>
</dbReference>
<accession>A0A1F7RZU7</accession>
<dbReference type="Gene3D" id="3.40.960.10">
    <property type="entry name" value="VSR Endonuclease"/>
    <property type="match status" value="1"/>
</dbReference>
<evidence type="ECO:0000259" key="1">
    <source>
        <dbReference type="Pfam" id="PF04480"/>
    </source>
</evidence>
<dbReference type="InterPro" id="IPR007569">
    <property type="entry name" value="DUF559"/>
</dbReference>
<sequence length="108" mass="13397">MKQIENKKRKPSYAEIYFKKGILKNLRDKHFKTEHPIDIFYADFAWLKKKKVIEIDGKQHLEYNYHERDKYKDKVLRKNGWKILRIKFVNLLKNPKYWYHRADLFIGP</sequence>
<gene>
    <name evidence="2" type="ORF">A2W05_04100</name>
</gene>
<dbReference type="Proteomes" id="UP000178797">
    <property type="component" value="Unassembled WGS sequence"/>
</dbReference>
<dbReference type="InterPro" id="IPR011335">
    <property type="entry name" value="Restrct_endonuc-II-like"/>
</dbReference>
<evidence type="ECO:0000313" key="3">
    <source>
        <dbReference type="Proteomes" id="UP000178797"/>
    </source>
</evidence>
<reference evidence="2 3" key="1">
    <citation type="journal article" date="2016" name="Nat. Commun.">
        <title>Thousands of microbial genomes shed light on interconnected biogeochemical processes in an aquifer system.</title>
        <authorList>
            <person name="Anantharaman K."/>
            <person name="Brown C.T."/>
            <person name="Hug L.A."/>
            <person name="Sharon I."/>
            <person name="Castelle C.J."/>
            <person name="Probst A.J."/>
            <person name="Thomas B.C."/>
            <person name="Singh A."/>
            <person name="Wilkins M.J."/>
            <person name="Karaoz U."/>
            <person name="Brodie E.L."/>
            <person name="Williams K.H."/>
            <person name="Hubbard S.S."/>
            <person name="Banfield J.F."/>
        </authorList>
    </citation>
    <scope>NUCLEOTIDE SEQUENCE [LARGE SCALE GENOMIC DNA]</scope>
</reference>
<dbReference type="PANTHER" id="PTHR38590:SF1">
    <property type="entry name" value="BLL0828 PROTEIN"/>
    <property type="match status" value="1"/>
</dbReference>
<organism evidence="2 3">
    <name type="scientific">Candidatus Schekmanbacteria bacterium RBG_16_38_10</name>
    <dbReference type="NCBI Taxonomy" id="1817879"/>
    <lineage>
        <taxon>Bacteria</taxon>
        <taxon>Candidatus Schekmaniibacteriota</taxon>
    </lineage>
</organism>
<dbReference type="PANTHER" id="PTHR38590">
    <property type="entry name" value="BLL0828 PROTEIN"/>
    <property type="match status" value="1"/>
</dbReference>
<comment type="caution">
    <text evidence="2">The sequence shown here is derived from an EMBL/GenBank/DDBJ whole genome shotgun (WGS) entry which is preliminary data.</text>
</comment>
<dbReference type="Pfam" id="PF04480">
    <property type="entry name" value="DUF559"/>
    <property type="match status" value="1"/>
</dbReference>
<evidence type="ECO:0000313" key="2">
    <source>
        <dbReference type="EMBL" id="OGL46960.1"/>
    </source>
</evidence>
<name>A0A1F7RZU7_9BACT</name>